<evidence type="ECO:0000313" key="3">
    <source>
        <dbReference type="Proteomes" id="UP000237000"/>
    </source>
</evidence>
<protein>
    <submittedName>
        <fullName evidence="2">Sieve element occlusion, N-terminal</fullName>
    </submittedName>
</protein>
<dbReference type="InterPro" id="IPR039299">
    <property type="entry name" value="SEOA"/>
</dbReference>
<gene>
    <name evidence="2" type="ORF">TorRG33x02_305790</name>
</gene>
<dbReference type="PANTHER" id="PTHR33232">
    <property type="entry name" value="PROTEIN SIEVE ELEMENT OCCLUSION B-LIKE"/>
    <property type="match status" value="1"/>
</dbReference>
<dbReference type="OrthoDB" id="10300359at2759"/>
<feature type="domain" description="Sieve element occlusion N-terminal" evidence="1">
    <location>
        <begin position="64"/>
        <end position="261"/>
    </location>
</feature>
<evidence type="ECO:0000259" key="1">
    <source>
        <dbReference type="Pfam" id="PF14576"/>
    </source>
</evidence>
<dbReference type="EMBL" id="JXTC01000446">
    <property type="protein sequence ID" value="PON53350.1"/>
    <property type="molecule type" value="Genomic_DNA"/>
</dbReference>
<reference evidence="3" key="1">
    <citation type="submission" date="2016-06" db="EMBL/GenBank/DDBJ databases">
        <title>Parallel loss of symbiosis genes in relatives of nitrogen-fixing non-legume Parasponia.</title>
        <authorList>
            <person name="Van Velzen R."/>
            <person name="Holmer R."/>
            <person name="Bu F."/>
            <person name="Rutten L."/>
            <person name="Van Zeijl A."/>
            <person name="Liu W."/>
            <person name="Santuari L."/>
            <person name="Cao Q."/>
            <person name="Sharma T."/>
            <person name="Shen D."/>
            <person name="Roswanjaya Y."/>
            <person name="Wardhani T."/>
            <person name="Kalhor M.S."/>
            <person name="Jansen J."/>
            <person name="Van den Hoogen J."/>
            <person name="Gungor B."/>
            <person name="Hartog M."/>
            <person name="Hontelez J."/>
            <person name="Verver J."/>
            <person name="Yang W.-C."/>
            <person name="Schijlen E."/>
            <person name="Repin R."/>
            <person name="Schilthuizen M."/>
            <person name="Schranz E."/>
            <person name="Heidstra R."/>
            <person name="Miyata K."/>
            <person name="Fedorova E."/>
            <person name="Kohlen W."/>
            <person name="Bisseling T."/>
            <person name="Smit S."/>
            <person name="Geurts R."/>
        </authorList>
    </citation>
    <scope>NUCLEOTIDE SEQUENCE [LARGE SCALE GENOMIC DNA]</scope>
    <source>
        <strain evidence="3">cv. RG33-2</strain>
    </source>
</reference>
<dbReference type="AlphaFoldDB" id="A0A2P5BX33"/>
<evidence type="ECO:0000313" key="2">
    <source>
        <dbReference type="EMBL" id="PON53350.1"/>
    </source>
</evidence>
<comment type="caution">
    <text evidence="2">The sequence shown here is derived from an EMBL/GenBank/DDBJ whole genome shotgun (WGS) entry which is preliminary data.</text>
</comment>
<dbReference type="STRING" id="63057.A0A2P5BX33"/>
<dbReference type="InParanoid" id="A0A2P5BX33"/>
<organism evidence="2 3">
    <name type="scientific">Trema orientale</name>
    <name type="common">Charcoal tree</name>
    <name type="synonym">Celtis orientalis</name>
    <dbReference type="NCBI Taxonomy" id="63057"/>
    <lineage>
        <taxon>Eukaryota</taxon>
        <taxon>Viridiplantae</taxon>
        <taxon>Streptophyta</taxon>
        <taxon>Embryophyta</taxon>
        <taxon>Tracheophyta</taxon>
        <taxon>Spermatophyta</taxon>
        <taxon>Magnoliopsida</taxon>
        <taxon>eudicotyledons</taxon>
        <taxon>Gunneridae</taxon>
        <taxon>Pentapetalae</taxon>
        <taxon>rosids</taxon>
        <taxon>fabids</taxon>
        <taxon>Rosales</taxon>
        <taxon>Cannabaceae</taxon>
        <taxon>Trema</taxon>
    </lineage>
</organism>
<dbReference type="GO" id="GO:0010088">
    <property type="term" value="P:phloem development"/>
    <property type="evidence" value="ECO:0007669"/>
    <property type="project" value="InterPro"/>
</dbReference>
<dbReference type="Proteomes" id="UP000237000">
    <property type="component" value="Unassembled WGS sequence"/>
</dbReference>
<keyword evidence="3" id="KW-1185">Reference proteome</keyword>
<accession>A0A2P5BX33</accession>
<name>A0A2P5BX33_TREOI</name>
<dbReference type="PANTHER" id="PTHR33232:SF18">
    <property type="entry name" value="PROTEIN SIEVE ELEMENT OCCLUSION B-LIKE"/>
    <property type="match status" value="1"/>
</dbReference>
<dbReference type="Pfam" id="PF14576">
    <property type="entry name" value="SEO_N"/>
    <property type="match status" value="1"/>
</dbReference>
<sequence>MPNPSESKKVNPFNLSDKEIIDIIYEYHGEPDGSFDEDSLFIIVRNILTRSTQIVDEVMLPLSCCKALVAETAHDTTVEILKKLKEYKWQAKAVMTLASFAMEFGDFSLLVDLDHSKKQDQLTRSLGILKGASSLISATTPDLLSQKQRRDEVVKLNELIKKTLEVMKIIIAIEERASYDPSAMSEIPTSAYVYWIINTVTACATKIAILTSNEGVALEALYSLYDGKVEGIKRKVAKDLEHFLQVEEEHKRFTELLQLSSDPKRVTEFLKSLLLTRDSKDTKIIDASDDISYKTVEINAVTEKKRLLIILSRPEISEADIDIIRPIQIEKIKEEKLDKDYGIVWMPIAEEKRQEYENAQKDFGGWVKSTKKIQWYSTARFVSEAPVIHFLKEKWYFKSDPIVVVLNVALGIVENLNAFYTIRLWRLDAFPYDEETEKNKFNEMTWVHTLFKDSTDFSPKWVRSRYHYQNFISMLL</sequence>
<dbReference type="InterPro" id="IPR027942">
    <property type="entry name" value="SEO_N"/>
</dbReference>
<proteinExistence type="predicted"/>